<feature type="compositionally biased region" description="Low complexity" evidence="1">
    <location>
        <begin position="618"/>
        <end position="650"/>
    </location>
</feature>
<organism evidence="2 3">
    <name type="scientific">Lentinula lateritia</name>
    <dbReference type="NCBI Taxonomy" id="40482"/>
    <lineage>
        <taxon>Eukaryota</taxon>
        <taxon>Fungi</taxon>
        <taxon>Dikarya</taxon>
        <taxon>Basidiomycota</taxon>
        <taxon>Agaricomycotina</taxon>
        <taxon>Agaricomycetes</taxon>
        <taxon>Agaricomycetidae</taxon>
        <taxon>Agaricales</taxon>
        <taxon>Marasmiineae</taxon>
        <taxon>Omphalotaceae</taxon>
        <taxon>Lentinula</taxon>
    </lineage>
</organism>
<feature type="compositionally biased region" description="Polar residues" evidence="1">
    <location>
        <begin position="810"/>
        <end position="820"/>
    </location>
</feature>
<protein>
    <submittedName>
        <fullName evidence="2">Uncharacterized protein</fullName>
    </submittedName>
</protein>
<feature type="compositionally biased region" description="Polar residues" evidence="1">
    <location>
        <begin position="39"/>
        <end position="58"/>
    </location>
</feature>
<feature type="compositionally biased region" description="Low complexity" evidence="1">
    <location>
        <begin position="281"/>
        <end position="296"/>
    </location>
</feature>
<feature type="region of interest" description="Disordered" evidence="1">
    <location>
        <begin position="543"/>
        <end position="702"/>
    </location>
</feature>
<evidence type="ECO:0000256" key="1">
    <source>
        <dbReference type="SAM" id="MobiDB-lite"/>
    </source>
</evidence>
<evidence type="ECO:0000313" key="2">
    <source>
        <dbReference type="EMBL" id="KAJ4491911.1"/>
    </source>
</evidence>
<feature type="compositionally biased region" description="Basic and acidic residues" evidence="1">
    <location>
        <begin position="767"/>
        <end position="781"/>
    </location>
</feature>
<reference evidence="2" key="1">
    <citation type="submission" date="2022-08" db="EMBL/GenBank/DDBJ databases">
        <authorList>
            <consortium name="DOE Joint Genome Institute"/>
            <person name="Min B."/>
            <person name="Riley R."/>
            <person name="Sierra-Patev S."/>
            <person name="Naranjo-Ortiz M."/>
            <person name="Looney B."/>
            <person name="Konkel Z."/>
            <person name="Slot J.C."/>
            <person name="Sakamoto Y."/>
            <person name="Steenwyk J.L."/>
            <person name="Rokas A."/>
            <person name="Carro J."/>
            <person name="Camarero S."/>
            <person name="Ferreira P."/>
            <person name="Molpeceres G."/>
            <person name="Ruiz-Duenas F.J."/>
            <person name="Serrano A."/>
            <person name="Henrissat B."/>
            <person name="Drula E."/>
            <person name="Hughes K.W."/>
            <person name="Mata J.L."/>
            <person name="Ishikawa N.K."/>
            <person name="Vargas-Isla R."/>
            <person name="Ushijima S."/>
            <person name="Smith C.A."/>
            <person name="Ahrendt S."/>
            <person name="Andreopoulos W."/>
            <person name="He G."/>
            <person name="Labutti K."/>
            <person name="Lipzen A."/>
            <person name="Ng V."/>
            <person name="Sandor L."/>
            <person name="Barry K."/>
            <person name="Martinez A.T."/>
            <person name="Xiao Y."/>
            <person name="Gibbons J.G."/>
            <person name="Terashima K."/>
            <person name="Hibbett D.S."/>
            <person name="Grigoriev I.V."/>
        </authorList>
    </citation>
    <scope>NUCLEOTIDE SEQUENCE</scope>
    <source>
        <strain evidence="2">Sp2 HRB7682 ss15</strain>
    </source>
</reference>
<comment type="caution">
    <text evidence="2">The sequence shown here is derived from an EMBL/GenBank/DDBJ whole genome shotgun (WGS) entry which is preliminary data.</text>
</comment>
<reference evidence="2" key="2">
    <citation type="journal article" date="2023" name="Proc. Natl. Acad. Sci. U.S.A.">
        <title>A global phylogenomic analysis of the shiitake genus Lentinula.</title>
        <authorList>
            <person name="Sierra-Patev S."/>
            <person name="Min B."/>
            <person name="Naranjo-Ortiz M."/>
            <person name="Looney B."/>
            <person name="Konkel Z."/>
            <person name="Slot J.C."/>
            <person name="Sakamoto Y."/>
            <person name="Steenwyk J.L."/>
            <person name="Rokas A."/>
            <person name="Carro J."/>
            <person name="Camarero S."/>
            <person name="Ferreira P."/>
            <person name="Molpeceres G."/>
            <person name="Ruiz-Duenas F.J."/>
            <person name="Serrano A."/>
            <person name="Henrissat B."/>
            <person name="Drula E."/>
            <person name="Hughes K.W."/>
            <person name="Mata J.L."/>
            <person name="Ishikawa N.K."/>
            <person name="Vargas-Isla R."/>
            <person name="Ushijima S."/>
            <person name="Smith C.A."/>
            <person name="Donoghue J."/>
            <person name="Ahrendt S."/>
            <person name="Andreopoulos W."/>
            <person name="He G."/>
            <person name="LaButti K."/>
            <person name="Lipzen A."/>
            <person name="Ng V."/>
            <person name="Riley R."/>
            <person name="Sandor L."/>
            <person name="Barry K."/>
            <person name="Martinez A.T."/>
            <person name="Xiao Y."/>
            <person name="Gibbons J.G."/>
            <person name="Terashima K."/>
            <person name="Grigoriev I.V."/>
            <person name="Hibbett D."/>
        </authorList>
    </citation>
    <scope>NUCLEOTIDE SEQUENCE</scope>
    <source>
        <strain evidence="2">Sp2 HRB7682 ss15</strain>
    </source>
</reference>
<name>A0A9W9AYA1_9AGAR</name>
<feature type="compositionally biased region" description="Low complexity" evidence="1">
    <location>
        <begin position="418"/>
        <end position="432"/>
    </location>
</feature>
<feature type="compositionally biased region" description="Basic and acidic residues" evidence="1">
    <location>
        <begin position="350"/>
        <end position="361"/>
    </location>
</feature>
<feature type="compositionally biased region" description="Low complexity" evidence="1">
    <location>
        <begin position="115"/>
        <end position="128"/>
    </location>
</feature>
<feature type="compositionally biased region" description="Pro residues" evidence="1">
    <location>
        <begin position="1"/>
        <end position="10"/>
    </location>
</feature>
<accession>A0A9W9AYA1</accession>
<dbReference type="EMBL" id="JANVFS010000005">
    <property type="protein sequence ID" value="KAJ4491911.1"/>
    <property type="molecule type" value="Genomic_DNA"/>
</dbReference>
<gene>
    <name evidence="2" type="ORF">C8J55DRAFT_250198</name>
</gene>
<feature type="region of interest" description="Disordered" evidence="1">
    <location>
        <begin position="399"/>
        <end position="506"/>
    </location>
</feature>
<feature type="compositionally biased region" description="Basic residues" evidence="1">
    <location>
        <begin position="878"/>
        <end position="887"/>
    </location>
</feature>
<feature type="region of interest" description="Disordered" evidence="1">
    <location>
        <begin position="1"/>
        <end position="59"/>
    </location>
</feature>
<feature type="compositionally biased region" description="Polar residues" evidence="1">
    <location>
        <begin position="894"/>
        <end position="904"/>
    </location>
</feature>
<feature type="region of interest" description="Disordered" evidence="1">
    <location>
        <begin position="71"/>
        <end position="154"/>
    </location>
</feature>
<proteinExistence type="predicted"/>
<feature type="compositionally biased region" description="Basic and acidic residues" evidence="1">
    <location>
        <begin position="931"/>
        <end position="941"/>
    </location>
</feature>
<sequence>MDSYAPPTPVSPNSRSVTANSSPHTTYTRHHRKRISALRLSSDTTSTLPEYIPTNPNIPSVAHWRTVTEATEIDDAPPGYSSDSAQEADEDTDLSDEDRRRQIQRSVFATVGIHSAPPTATTFTSSPSLRASRPKRELSHRRKRSNPTLSLDPIQSNSDLYLDSLLERSVHALEMSNVLLQSSMSTKTSLSGILHQETDEDEPMVPSSAMRPSTSRSVAGSGMNSLERSARGLSARIMGGGYVHETWIEDLEQIGKDVDQLFSEEAQKERRQRNRTRRNDSQSGSSQGSISSSLPVVSSTPIQLYNKFDRDRIAHSSGTSPQQHSNHANRRTLVDLRSDSQMRSFSNPNRPEHSESLKRHDVMAGVPQLRYDVQDRERFISQPPRALTQYVVVKGDLTHGHEEGNSFQHHQHHRRNSSRGYNGDGNDNSSDNGGREGPLGKETELPENDEDESIVLPSTLGLRSLGTHSTIRRNKQLLSRSRSPSPEQSVSRVVHHRDDQLSTPANMITPTIVLDPSSSLPSHSSLPTRAPNAYNMLSSFVYPASSSSSTPKRSDSSSSNSRPKGKTSPFASPWASRRSSVNSTVAERPSFGATSRTNGHGHFARRRHSTSPAASMISNRTTCTTRSGGSGSSSTVTAGSGSRSRSRSQTPKPLESGPILTTSGRRHMTPPLEVSSNSGSGGEGNCSERREGSDGSSDSCPTKQTILSLRKILDSHTPPEKLSSDDWTLISKPPLLLQQSSKAGVPVEAGTSNATASISKLFTRGVHSHEGSVTRRYDEQRQSSFKGKGKATSTDSAASSAPSTPITTSRGPTLTPNKMSFDNIPKLLGTSVALALGASSPLSSTPSSGASTPATPNHLKRISFAELPEGTQGTGSGRKSRKRKGKQKASGSRLSNGGASYRKQSGSDDDEGDEPRGWLRWLINAAGVDSGRPDKIDERLGKGWGSASRGPGYGGMDEWGI</sequence>
<dbReference type="AlphaFoldDB" id="A0A9W9AYA1"/>
<feature type="region of interest" description="Disordered" evidence="1">
    <location>
        <begin position="767"/>
        <end position="820"/>
    </location>
</feature>
<feature type="compositionally biased region" description="Low complexity" evidence="1">
    <location>
        <begin position="791"/>
        <end position="809"/>
    </location>
</feature>
<evidence type="ECO:0000313" key="3">
    <source>
        <dbReference type="Proteomes" id="UP001150238"/>
    </source>
</evidence>
<feature type="compositionally biased region" description="Polar residues" evidence="1">
    <location>
        <begin position="11"/>
        <end position="26"/>
    </location>
</feature>
<feature type="compositionally biased region" description="Polar residues" evidence="1">
    <location>
        <begin position="476"/>
        <end position="491"/>
    </location>
</feature>
<feature type="compositionally biased region" description="Polar residues" evidence="1">
    <location>
        <begin position="210"/>
        <end position="225"/>
    </location>
</feature>
<feature type="region of interest" description="Disordered" evidence="1">
    <location>
        <begin position="196"/>
        <end position="225"/>
    </location>
</feature>
<feature type="compositionally biased region" description="Acidic residues" evidence="1">
    <location>
        <begin position="86"/>
        <end position="96"/>
    </location>
</feature>
<feature type="compositionally biased region" description="Gly residues" evidence="1">
    <location>
        <begin position="951"/>
        <end position="961"/>
    </location>
</feature>
<feature type="compositionally biased region" description="Low complexity" evidence="1">
    <location>
        <begin position="543"/>
        <end position="561"/>
    </location>
</feature>
<feature type="region of interest" description="Disordered" evidence="1">
    <location>
        <begin position="266"/>
        <end position="296"/>
    </location>
</feature>
<feature type="region of interest" description="Disordered" evidence="1">
    <location>
        <begin position="930"/>
        <end position="961"/>
    </location>
</feature>
<feature type="region of interest" description="Disordered" evidence="1">
    <location>
        <begin position="861"/>
        <end position="915"/>
    </location>
</feature>
<feature type="compositionally biased region" description="Basic residues" evidence="1">
    <location>
        <begin position="27"/>
        <end position="36"/>
    </location>
</feature>
<dbReference type="Proteomes" id="UP001150238">
    <property type="component" value="Unassembled WGS sequence"/>
</dbReference>
<feature type="region of interest" description="Disordered" evidence="1">
    <location>
        <begin position="339"/>
        <end position="361"/>
    </location>
</feature>